<proteinExistence type="predicted"/>
<comment type="caution">
    <text evidence="3">The sequence shown here is derived from an EMBL/GenBank/DDBJ whole genome shotgun (WGS) entry which is preliminary data.</text>
</comment>
<organism evidence="3 4">
    <name type="scientific">Candidatus Neomicrothrix parvicella RN1</name>
    <dbReference type="NCBI Taxonomy" id="1229780"/>
    <lineage>
        <taxon>Bacteria</taxon>
        <taxon>Bacillati</taxon>
        <taxon>Actinomycetota</taxon>
        <taxon>Acidimicrobiia</taxon>
        <taxon>Acidimicrobiales</taxon>
        <taxon>Microthrixaceae</taxon>
        <taxon>Candidatus Neomicrothrix</taxon>
    </lineage>
</organism>
<evidence type="ECO:0000256" key="2">
    <source>
        <dbReference type="SAM" id="Phobius"/>
    </source>
</evidence>
<dbReference type="EMBL" id="CANL01000002">
    <property type="protein sequence ID" value="CCM62269.1"/>
    <property type="molecule type" value="Genomic_DNA"/>
</dbReference>
<name>R4YW20_9ACTN</name>
<keyword evidence="2" id="KW-1133">Transmembrane helix</keyword>
<keyword evidence="2" id="KW-0472">Membrane</keyword>
<feature type="compositionally biased region" description="Basic and acidic residues" evidence="1">
    <location>
        <begin position="41"/>
        <end position="52"/>
    </location>
</feature>
<gene>
    <name evidence="3" type="ORF">BN381_100156</name>
</gene>
<keyword evidence="2" id="KW-0812">Transmembrane</keyword>
<sequence length="184" mass="18852">MSDEPLRPGALGPPPQPEPSAREAAIASSLTRFDELIVDGRLTEGNEPHSRSDGSMPSSAPVDELAQVRERRQARRSNSPRWLVAAVVALVVGIGGAVVAQSMGGSNPEAANTAAQAESAPVSDSAAQSGAQEKGALTEAQPTGLPAAQPPAPQGAQADTATFPTWLCRLVAPFRVSGCAENQP</sequence>
<feature type="region of interest" description="Disordered" evidence="1">
    <location>
        <begin position="1"/>
        <end position="79"/>
    </location>
</feature>
<accession>R4YW20</accession>
<feature type="transmembrane region" description="Helical" evidence="2">
    <location>
        <begin position="82"/>
        <end position="100"/>
    </location>
</feature>
<protein>
    <submittedName>
        <fullName evidence="3">Uncharacterized protein</fullName>
    </submittedName>
</protein>
<feature type="compositionally biased region" description="Low complexity" evidence="1">
    <location>
        <begin position="100"/>
        <end position="121"/>
    </location>
</feature>
<dbReference type="HOGENOM" id="CLU_1465681_0_0_11"/>
<evidence type="ECO:0000313" key="4">
    <source>
        <dbReference type="Proteomes" id="UP000018291"/>
    </source>
</evidence>
<evidence type="ECO:0000256" key="1">
    <source>
        <dbReference type="SAM" id="MobiDB-lite"/>
    </source>
</evidence>
<reference evidence="3 4" key="1">
    <citation type="journal article" date="2013" name="ISME J.">
        <title>Metabolic model for the filamentous 'Candidatus Microthrix parvicella' based on genomic and metagenomic analyses.</title>
        <authorList>
            <person name="Jon McIlroy S."/>
            <person name="Kristiansen R."/>
            <person name="Albertsen M."/>
            <person name="Michael Karst S."/>
            <person name="Rossetti S."/>
            <person name="Lund Nielsen J."/>
            <person name="Tandoi V."/>
            <person name="James Seviour R."/>
            <person name="Nielsen P.H."/>
        </authorList>
    </citation>
    <scope>NUCLEOTIDE SEQUENCE [LARGE SCALE GENOMIC DNA]</scope>
    <source>
        <strain evidence="3 4">RN1</strain>
    </source>
</reference>
<feature type="region of interest" description="Disordered" evidence="1">
    <location>
        <begin position="100"/>
        <end position="160"/>
    </location>
</feature>
<dbReference type="STRING" id="1229780.BN381_100156"/>
<dbReference type="AlphaFoldDB" id="R4YW20"/>
<dbReference type="RefSeq" id="WP_012223501.1">
    <property type="nucleotide sequence ID" value="NZ_HG422565.1"/>
</dbReference>
<keyword evidence="4" id="KW-1185">Reference proteome</keyword>
<evidence type="ECO:0000313" key="3">
    <source>
        <dbReference type="EMBL" id="CCM62269.1"/>
    </source>
</evidence>
<dbReference type="Proteomes" id="UP000018291">
    <property type="component" value="Unassembled WGS sequence"/>
</dbReference>